<dbReference type="OrthoDB" id="9790406at2"/>
<dbReference type="SMART" id="SM00260">
    <property type="entry name" value="CheW"/>
    <property type="match status" value="1"/>
</dbReference>
<dbReference type="PANTHER" id="PTHR22617">
    <property type="entry name" value="CHEMOTAXIS SENSOR HISTIDINE KINASE-RELATED"/>
    <property type="match status" value="1"/>
</dbReference>
<dbReference type="Gene3D" id="2.40.50.180">
    <property type="entry name" value="CheA-289, Domain 4"/>
    <property type="match status" value="1"/>
</dbReference>
<evidence type="ECO:0000256" key="1">
    <source>
        <dbReference type="ARBA" id="ARBA00004496"/>
    </source>
</evidence>
<dbReference type="PANTHER" id="PTHR22617:SF23">
    <property type="entry name" value="CHEMOTAXIS PROTEIN CHEW"/>
    <property type="match status" value="1"/>
</dbReference>
<dbReference type="PROSITE" id="PS50851">
    <property type="entry name" value="CHEW"/>
    <property type="match status" value="1"/>
</dbReference>
<evidence type="ECO:0000256" key="4">
    <source>
        <dbReference type="ARBA" id="ARBA00022500"/>
    </source>
</evidence>
<feature type="domain" description="CheW-like" evidence="5">
    <location>
        <begin position="11"/>
        <end position="151"/>
    </location>
</feature>
<dbReference type="InterPro" id="IPR002545">
    <property type="entry name" value="CheW-lke_dom"/>
</dbReference>
<dbReference type="GO" id="GO:0005829">
    <property type="term" value="C:cytosol"/>
    <property type="evidence" value="ECO:0007669"/>
    <property type="project" value="TreeGrafter"/>
</dbReference>
<name>A0A1H0A402_9BACT</name>
<sequence>MKENTKREKEILQLVTFGIGEEEFGVDILKVQEIIRMLNITKVPNAPDFVEGVINLRGKVIPILDLRKRFKLKAKEYDKNTRIIVIEINNTVVGFVVDAVFEVLRIPKDTVEPPSPVVAGVDSEYISGVGKLDNRLLILLDLDKLLTHKEQEELSQV</sequence>
<dbReference type="AlphaFoldDB" id="A0A1H0A402"/>
<protein>
    <recommendedName>
        <fullName evidence="2">Chemotaxis protein CheW</fullName>
    </recommendedName>
</protein>
<evidence type="ECO:0000313" key="7">
    <source>
        <dbReference type="Proteomes" id="UP000199602"/>
    </source>
</evidence>
<evidence type="ECO:0000313" key="6">
    <source>
        <dbReference type="EMBL" id="SDN28389.1"/>
    </source>
</evidence>
<dbReference type="InterPro" id="IPR036061">
    <property type="entry name" value="CheW-like_dom_sf"/>
</dbReference>
<keyword evidence="7" id="KW-1185">Reference proteome</keyword>
<keyword evidence="3" id="KW-0963">Cytoplasm</keyword>
<dbReference type="FunFam" id="2.40.50.180:FF:000002">
    <property type="entry name" value="Chemotaxis protein CheW"/>
    <property type="match status" value="1"/>
</dbReference>
<dbReference type="STRING" id="206665.SAMN04488516_101278"/>
<evidence type="ECO:0000256" key="3">
    <source>
        <dbReference type="ARBA" id="ARBA00022490"/>
    </source>
</evidence>
<gene>
    <name evidence="6" type="ORF">SAMN04488516_101278</name>
</gene>
<dbReference type="RefSeq" id="WP_092062233.1">
    <property type="nucleotide sequence ID" value="NZ_FNIN01000001.1"/>
</dbReference>
<dbReference type="Pfam" id="PF01584">
    <property type="entry name" value="CheW"/>
    <property type="match status" value="1"/>
</dbReference>
<dbReference type="Gene3D" id="2.30.30.40">
    <property type="entry name" value="SH3 Domains"/>
    <property type="match status" value="1"/>
</dbReference>
<keyword evidence="4" id="KW-0145">Chemotaxis</keyword>
<accession>A0A1H0A402</accession>
<dbReference type="InterPro" id="IPR039315">
    <property type="entry name" value="CheW"/>
</dbReference>
<reference evidence="6 7" key="1">
    <citation type="submission" date="2016-10" db="EMBL/GenBank/DDBJ databases">
        <authorList>
            <person name="de Groot N.N."/>
        </authorList>
    </citation>
    <scope>NUCLEOTIDE SEQUENCE [LARGE SCALE GENOMIC DNA]</scope>
    <source>
        <strain evidence="6 7">DSM 15269</strain>
    </source>
</reference>
<evidence type="ECO:0000256" key="2">
    <source>
        <dbReference type="ARBA" id="ARBA00021483"/>
    </source>
</evidence>
<organism evidence="6 7">
    <name type="scientific">Desulfonauticus submarinus</name>
    <dbReference type="NCBI Taxonomy" id="206665"/>
    <lineage>
        <taxon>Bacteria</taxon>
        <taxon>Pseudomonadati</taxon>
        <taxon>Thermodesulfobacteriota</taxon>
        <taxon>Desulfovibrionia</taxon>
        <taxon>Desulfovibrionales</taxon>
        <taxon>Desulfonauticaceae</taxon>
        <taxon>Desulfonauticus</taxon>
    </lineage>
</organism>
<dbReference type="EMBL" id="FNIN01000001">
    <property type="protein sequence ID" value="SDN28389.1"/>
    <property type="molecule type" value="Genomic_DNA"/>
</dbReference>
<dbReference type="GO" id="GO:0006935">
    <property type="term" value="P:chemotaxis"/>
    <property type="evidence" value="ECO:0007669"/>
    <property type="project" value="UniProtKB-KW"/>
</dbReference>
<dbReference type="SUPFAM" id="SSF50341">
    <property type="entry name" value="CheW-like"/>
    <property type="match status" value="1"/>
</dbReference>
<evidence type="ECO:0000259" key="5">
    <source>
        <dbReference type="PROSITE" id="PS50851"/>
    </source>
</evidence>
<proteinExistence type="predicted"/>
<dbReference type="GO" id="GO:0007165">
    <property type="term" value="P:signal transduction"/>
    <property type="evidence" value="ECO:0007669"/>
    <property type="project" value="InterPro"/>
</dbReference>
<dbReference type="CDD" id="cd00732">
    <property type="entry name" value="CheW"/>
    <property type="match status" value="1"/>
</dbReference>
<comment type="subcellular location">
    <subcellularLocation>
        <location evidence="1">Cytoplasm</location>
    </subcellularLocation>
</comment>
<dbReference type="Proteomes" id="UP000199602">
    <property type="component" value="Unassembled WGS sequence"/>
</dbReference>